<evidence type="ECO:0008006" key="2">
    <source>
        <dbReference type="Google" id="ProtNLM"/>
    </source>
</evidence>
<dbReference type="EMBL" id="VSSQ01003501">
    <property type="protein sequence ID" value="MPM21003.1"/>
    <property type="molecule type" value="Genomic_DNA"/>
</dbReference>
<reference evidence="1" key="1">
    <citation type="submission" date="2019-08" db="EMBL/GenBank/DDBJ databases">
        <authorList>
            <person name="Kucharzyk K."/>
            <person name="Murdoch R.W."/>
            <person name="Higgins S."/>
            <person name="Loffler F."/>
        </authorList>
    </citation>
    <scope>NUCLEOTIDE SEQUENCE</scope>
</reference>
<dbReference type="SUPFAM" id="SSF102462">
    <property type="entry name" value="Peptidyl-tRNA hydrolase II"/>
    <property type="match status" value="1"/>
</dbReference>
<dbReference type="Gene3D" id="3.40.1490.10">
    <property type="entry name" value="Bit1"/>
    <property type="match status" value="1"/>
</dbReference>
<name>A0A644Y3A8_9ZZZZ</name>
<organism evidence="1">
    <name type="scientific">bioreactor metagenome</name>
    <dbReference type="NCBI Taxonomy" id="1076179"/>
    <lineage>
        <taxon>unclassified sequences</taxon>
        <taxon>metagenomes</taxon>
        <taxon>ecological metagenomes</taxon>
    </lineage>
</organism>
<protein>
    <recommendedName>
        <fullName evidence="2">DUF2000 domain-containing protein</fullName>
    </recommendedName>
</protein>
<accession>A0A644Y3A8</accession>
<sequence length="141" mass="15296">MNQSDKKCVMVIDANLPLGVIANTSAILGVSIGKQAPQAVGRDVLDASGKTHPGIITVPITVLKGDEALLKNLRAKLYEPEYAEMQVVDFSNVAQSCNVYEEYVASAAETPEREHTYYGVAIYGDKKKVNRLTGFLPLLRA</sequence>
<gene>
    <name evidence="1" type="ORF">SDC9_67442</name>
</gene>
<proteinExistence type="predicted"/>
<dbReference type="InterPro" id="IPR023476">
    <property type="entry name" value="Pep_tRNA_hydro_II_dom_sf"/>
</dbReference>
<dbReference type="InterPro" id="IPR018988">
    <property type="entry name" value="DUF2000"/>
</dbReference>
<dbReference type="Pfam" id="PF09391">
    <property type="entry name" value="DUF2000"/>
    <property type="match status" value="1"/>
</dbReference>
<dbReference type="AlphaFoldDB" id="A0A644Y3A8"/>
<dbReference type="InterPro" id="IPR017021">
    <property type="entry name" value="UCP033763"/>
</dbReference>
<dbReference type="PIRSF" id="PIRSF033736">
    <property type="entry name" value="UCP033763"/>
    <property type="match status" value="1"/>
</dbReference>
<evidence type="ECO:0000313" key="1">
    <source>
        <dbReference type="EMBL" id="MPM21003.1"/>
    </source>
</evidence>
<comment type="caution">
    <text evidence="1">The sequence shown here is derived from an EMBL/GenBank/DDBJ whole genome shotgun (WGS) entry which is preliminary data.</text>
</comment>